<keyword evidence="5" id="KW-0547">Nucleotide-binding</keyword>
<dbReference type="EC" id="3.5.4.25" evidence="3"/>
<evidence type="ECO:0000313" key="12">
    <source>
        <dbReference type="Proteomes" id="UP000182259"/>
    </source>
</evidence>
<evidence type="ECO:0000256" key="3">
    <source>
        <dbReference type="ARBA" id="ARBA00012762"/>
    </source>
</evidence>
<keyword evidence="6" id="KW-0378">Hydrolase</keyword>
<dbReference type="GO" id="GO:0009231">
    <property type="term" value="P:riboflavin biosynthetic process"/>
    <property type="evidence" value="ECO:0007669"/>
    <property type="project" value="UniProtKB-KW"/>
</dbReference>
<dbReference type="NCBIfam" id="NF001591">
    <property type="entry name" value="PRK00393.1"/>
    <property type="match status" value="1"/>
</dbReference>
<evidence type="ECO:0000256" key="7">
    <source>
        <dbReference type="ARBA" id="ARBA00023134"/>
    </source>
</evidence>
<dbReference type="Proteomes" id="UP000182334">
    <property type="component" value="Chromosome V"/>
</dbReference>
<dbReference type="CDD" id="cd00641">
    <property type="entry name" value="GTP_cyclohydro2"/>
    <property type="match status" value="1"/>
</dbReference>
<evidence type="ECO:0000256" key="6">
    <source>
        <dbReference type="ARBA" id="ARBA00022801"/>
    </source>
</evidence>
<dbReference type="STRING" id="45354.A0A1L0DGP9"/>
<feature type="domain" description="GTP cyclohydrolase II" evidence="9">
    <location>
        <begin position="157"/>
        <end position="289"/>
    </location>
</feature>
<evidence type="ECO:0000313" key="13">
    <source>
        <dbReference type="Proteomes" id="UP000182334"/>
    </source>
</evidence>
<dbReference type="InterPro" id="IPR036144">
    <property type="entry name" value="RibA-like_sf"/>
</dbReference>
<dbReference type="NCBIfam" id="TIGR00505">
    <property type="entry name" value="ribA"/>
    <property type="match status" value="1"/>
</dbReference>
<evidence type="ECO:0000256" key="4">
    <source>
        <dbReference type="ARBA" id="ARBA00022619"/>
    </source>
</evidence>
<dbReference type="InterPro" id="IPR032677">
    <property type="entry name" value="GTP_cyclohydro_II"/>
</dbReference>
<dbReference type="Proteomes" id="UP000182259">
    <property type="component" value="Chromosome IV"/>
</dbReference>
<keyword evidence="13" id="KW-1185">Reference proteome</keyword>
<dbReference type="PANTHER" id="PTHR21327">
    <property type="entry name" value="GTP CYCLOHYDROLASE II-RELATED"/>
    <property type="match status" value="1"/>
</dbReference>
<evidence type="ECO:0000256" key="8">
    <source>
        <dbReference type="ARBA" id="ARBA00049295"/>
    </source>
</evidence>
<evidence type="ECO:0000259" key="9">
    <source>
        <dbReference type="Pfam" id="PF00925"/>
    </source>
</evidence>
<name>A0A1L0DGP9_9ASCO</name>
<sequence>MQPVQAPVASTIRREIFQNMPLVSPALTPSVPISGSPQIPEPLSQEERNKLPIHDKLPLVKCIARARIPTVQGPEIFLHLYENNLDNKEHLAIVFGEDIRSKTLFKQQPGESQQDRMTRGAYVGKLFPGREVADIDERTGQQLHFDADGNLIRESATTFNGQVLARIHSECYTGETAWSARCDCGEQFNEAGRLMGENGHGCIVYLRQEGRGIGLGEKLKAYNLQDLGADTVQANLMLRHPADGRSFSLATAILVDLDLVDIKLLTNNPDKIVAVEGRNRDVRVVERVPMVPLAWRTEDGIKSKEIEGYLSTKIERMGHLLEKPIKI</sequence>
<reference evidence="12" key="1">
    <citation type="submission" date="2016-10" db="EMBL/GenBank/DDBJ databases">
        <authorList>
            <person name="Geijer C."/>
            <person name="Jareborg N."/>
            <person name="Dainat J."/>
        </authorList>
    </citation>
    <scope>NUCLEOTIDE SEQUENCE [LARGE SCALE GENOMIC DNA]</scope>
    <source>
        <strain evidence="12">PYCC 4715</strain>
    </source>
</reference>
<dbReference type="EMBL" id="LT635760">
    <property type="protein sequence ID" value="SGZ55738.1"/>
    <property type="molecule type" value="Genomic_DNA"/>
</dbReference>
<evidence type="ECO:0000313" key="10">
    <source>
        <dbReference type="EMBL" id="SGZ55692.1"/>
    </source>
</evidence>
<dbReference type="GO" id="GO:0003935">
    <property type="term" value="F:GTP cyclohydrolase II activity"/>
    <property type="evidence" value="ECO:0007669"/>
    <property type="project" value="UniProtKB-EC"/>
</dbReference>
<dbReference type="InterPro" id="IPR000926">
    <property type="entry name" value="RibA"/>
</dbReference>
<accession>A0A1L0DGP9</accession>
<reference evidence="10 13" key="2">
    <citation type="submission" date="2016-10" db="EMBL/GenBank/DDBJ databases">
        <authorList>
            <person name="de Groot N.N."/>
        </authorList>
    </citation>
    <scope>NUCLEOTIDE SEQUENCE [LARGE SCALE GENOMIC DNA]</scope>
    <source>
        <strain evidence="11 13">CBS 141442</strain>
        <strain evidence="10">PYCC 4715</strain>
    </source>
</reference>
<dbReference type="PANTHER" id="PTHR21327:SF29">
    <property type="entry name" value="GTP CYCLOHYDROLASE-2"/>
    <property type="match status" value="1"/>
</dbReference>
<gene>
    <name evidence="10" type="ORF">SAMEA4029009_CIC11G00000002251</name>
    <name evidence="11" type="ORF">SAMEA4029010_CIC11G00000002049</name>
</gene>
<comment type="catalytic activity">
    <reaction evidence="8">
        <text>GTP + 4 H2O = 2,5-diamino-6-hydroxy-4-(5-phosphoribosylamino)-pyrimidine + formate + 2 phosphate + 3 H(+)</text>
        <dbReference type="Rhea" id="RHEA:23704"/>
        <dbReference type="ChEBI" id="CHEBI:15377"/>
        <dbReference type="ChEBI" id="CHEBI:15378"/>
        <dbReference type="ChEBI" id="CHEBI:15740"/>
        <dbReference type="ChEBI" id="CHEBI:37565"/>
        <dbReference type="ChEBI" id="CHEBI:43474"/>
        <dbReference type="ChEBI" id="CHEBI:58614"/>
        <dbReference type="EC" id="3.5.4.25"/>
    </reaction>
</comment>
<dbReference type="AlphaFoldDB" id="A0A1L0DGP9"/>
<dbReference type="SUPFAM" id="SSF142695">
    <property type="entry name" value="RibA-like"/>
    <property type="match status" value="1"/>
</dbReference>
<keyword evidence="7" id="KW-0342">GTP-binding</keyword>
<dbReference type="GO" id="GO:0005525">
    <property type="term" value="F:GTP binding"/>
    <property type="evidence" value="ECO:0007669"/>
    <property type="project" value="UniProtKB-KW"/>
</dbReference>
<comment type="pathway">
    <text evidence="1">Cofactor biosynthesis; riboflavin biosynthesis.</text>
</comment>
<comment type="similarity">
    <text evidence="2">Belongs to the GTP cyclohydrolase II family.</text>
</comment>
<dbReference type="Gene3D" id="3.40.50.10990">
    <property type="entry name" value="GTP cyclohydrolase II"/>
    <property type="match status" value="1"/>
</dbReference>
<proteinExistence type="inferred from homology"/>
<keyword evidence="4" id="KW-0686">Riboflavin biosynthesis</keyword>
<dbReference type="EMBL" id="LT635767">
    <property type="protein sequence ID" value="SGZ55692.1"/>
    <property type="molecule type" value="Genomic_DNA"/>
</dbReference>
<evidence type="ECO:0000256" key="1">
    <source>
        <dbReference type="ARBA" id="ARBA00005104"/>
    </source>
</evidence>
<evidence type="ECO:0000256" key="5">
    <source>
        <dbReference type="ARBA" id="ARBA00022741"/>
    </source>
</evidence>
<dbReference type="OrthoDB" id="5569761at2759"/>
<organism evidence="10 12">
    <name type="scientific">Sungouiella intermedia</name>
    <dbReference type="NCBI Taxonomy" id="45354"/>
    <lineage>
        <taxon>Eukaryota</taxon>
        <taxon>Fungi</taxon>
        <taxon>Dikarya</taxon>
        <taxon>Ascomycota</taxon>
        <taxon>Saccharomycotina</taxon>
        <taxon>Pichiomycetes</taxon>
        <taxon>Metschnikowiaceae</taxon>
        <taxon>Sungouiella</taxon>
    </lineage>
</organism>
<protein>
    <recommendedName>
        <fullName evidence="3">GTP cyclohydrolase II</fullName>
        <ecNumber evidence="3">3.5.4.25</ecNumber>
    </recommendedName>
</protein>
<dbReference type="Pfam" id="PF00925">
    <property type="entry name" value="GTP_cyclohydro2"/>
    <property type="match status" value="1"/>
</dbReference>
<evidence type="ECO:0000313" key="11">
    <source>
        <dbReference type="EMBL" id="SGZ55738.1"/>
    </source>
</evidence>
<evidence type="ECO:0000256" key="2">
    <source>
        <dbReference type="ARBA" id="ARBA00008131"/>
    </source>
</evidence>